<protein>
    <submittedName>
        <fullName evidence="3">Uncharacterized protein</fullName>
    </submittedName>
</protein>
<dbReference type="EMBL" id="JAMZMK010006852">
    <property type="protein sequence ID" value="KAI7747049.1"/>
    <property type="molecule type" value="Genomic_DNA"/>
</dbReference>
<gene>
    <name evidence="3" type="ORF">M8C21_003469</name>
</gene>
<dbReference type="GO" id="GO:0005525">
    <property type="term" value="F:GTP binding"/>
    <property type="evidence" value="ECO:0007669"/>
    <property type="project" value="UniProtKB-KW"/>
</dbReference>
<proteinExistence type="predicted"/>
<organism evidence="3 4">
    <name type="scientific">Ambrosia artemisiifolia</name>
    <name type="common">Common ragweed</name>
    <dbReference type="NCBI Taxonomy" id="4212"/>
    <lineage>
        <taxon>Eukaryota</taxon>
        <taxon>Viridiplantae</taxon>
        <taxon>Streptophyta</taxon>
        <taxon>Embryophyta</taxon>
        <taxon>Tracheophyta</taxon>
        <taxon>Spermatophyta</taxon>
        <taxon>Magnoliopsida</taxon>
        <taxon>eudicotyledons</taxon>
        <taxon>Gunneridae</taxon>
        <taxon>Pentapetalae</taxon>
        <taxon>asterids</taxon>
        <taxon>campanulids</taxon>
        <taxon>Asterales</taxon>
        <taxon>Asteraceae</taxon>
        <taxon>Asteroideae</taxon>
        <taxon>Heliantheae alliance</taxon>
        <taxon>Heliantheae</taxon>
        <taxon>Ambrosia</taxon>
    </lineage>
</organism>
<accession>A0AAD5CUG6</accession>
<sequence>MDWYVGPTLMEALDRISPFANSSDPLRLPIKKVTKKASEDMEMTLTTGRVHLGTLERGVKITFQNSVTAECDSVSVSEKKGTGGWTSTVEHIYHN</sequence>
<dbReference type="Proteomes" id="UP001206925">
    <property type="component" value="Unassembled WGS sequence"/>
</dbReference>
<evidence type="ECO:0000313" key="4">
    <source>
        <dbReference type="Proteomes" id="UP001206925"/>
    </source>
</evidence>
<comment type="caution">
    <text evidence="3">The sequence shown here is derived from an EMBL/GenBank/DDBJ whole genome shotgun (WGS) entry which is preliminary data.</text>
</comment>
<keyword evidence="4" id="KW-1185">Reference proteome</keyword>
<name>A0AAD5CUG6_AMBAR</name>
<keyword evidence="1" id="KW-0547">Nucleotide-binding</keyword>
<evidence type="ECO:0000256" key="1">
    <source>
        <dbReference type="ARBA" id="ARBA00022741"/>
    </source>
</evidence>
<dbReference type="PANTHER" id="PTHR23115">
    <property type="entry name" value="TRANSLATION FACTOR"/>
    <property type="match status" value="1"/>
</dbReference>
<keyword evidence="2" id="KW-0342">GTP-binding</keyword>
<dbReference type="AlphaFoldDB" id="A0AAD5CUG6"/>
<dbReference type="InterPro" id="IPR050100">
    <property type="entry name" value="TRAFAC_GTPase_members"/>
</dbReference>
<evidence type="ECO:0000256" key="2">
    <source>
        <dbReference type="ARBA" id="ARBA00023134"/>
    </source>
</evidence>
<reference evidence="3" key="1">
    <citation type="submission" date="2022-06" db="EMBL/GenBank/DDBJ databases">
        <title>Uncovering the hologenomic basis of an extraordinary plant invasion.</title>
        <authorList>
            <person name="Bieker V.C."/>
            <person name="Martin M.D."/>
            <person name="Gilbert T."/>
            <person name="Hodgins K."/>
            <person name="Battlay P."/>
            <person name="Petersen B."/>
            <person name="Wilson J."/>
        </authorList>
    </citation>
    <scope>NUCLEOTIDE SEQUENCE</scope>
    <source>
        <strain evidence="3">AA19_3_7</strain>
        <tissue evidence="3">Leaf</tissue>
    </source>
</reference>
<dbReference type="Gene3D" id="2.40.30.10">
    <property type="entry name" value="Translation factors"/>
    <property type="match status" value="1"/>
</dbReference>
<evidence type="ECO:0000313" key="3">
    <source>
        <dbReference type="EMBL" id="KAI7747049.1"/>
    </source>
</evidence>